<dbReference type="GO" id="GO:0004222">
    <property type="term" value="F:metalloendopeptidase activity"/>
    <property type="evidence" value="ECO:0007669"/>
    <property type="project" value="TreeGrafter"/>
</dbReference>
<dbReference type="AlphaFoldDB" id="A0AAI8YL85"/>
<reference evidence="4" key="1">
    <citation type="submission" date="2023-10" db="EMBL/GenBank/DDBJ databases">
        <authorList>
            <person name="Hackl T."/>
        </authorList>
    </citation>
    <scope>NUCLEOTIDE SEQUENCE</scope>
</reference>
<dbReference type="GO" id="GO:0046872">
    <property type="term" value="F:metal ion binding"/>
    <property type="evidence" value="ECO:0007669"/>
    <property type="project" value="UniProtKB-KW"/>
</dbReference>
<evidence type="ECO:0000256" key="2">
    <source>
        <dbReference type="SAM" id="Coils"/>
    </source>
</evidence>
<dbReference type="EMBL" id="CAUWAG010000012">
    <property type="protein sequence ID" value="CAJ2508720.1"/>
    <property type="molecule type" value="Genomic_DNA"/>
</dbReference>
<dbReference type="SUPFAM" id="SSF63411">
    <property type="entry name" value="LuxS/MPP-like metallohydrolase"/>
    <property type="match status" value="1"/>
</dbReference>
<comment type="caution">
    <text evidence="4">The sequence shown here is derived from an EMBL/GenBank/DDBJ whole genome shotgun (WGS) entry which is preliminary data.</text>
</comment>
<feature type="coiled-coil region" evidence="2">
    <location>
        <begin position="84"/>
        <end position="160"/>
    </location>
</feature>
<dbReference type="PANTHER" id="PTHR43690:SF18">
    <property type="entry name" value="INSULIN-DEGRADING ENZYME-RELATED"/>
    <property type="match status" value="1"/>
</dbReference>
<dbReference type="PANTHER" id="PTHR43690">
    <property type="entry name" value="NARDILYSIN"/>
    <property type="match status" value="1"/>
</dbReference>
<evidence type="ECO:0000259" key="3">
    <source>
        <dbReference type="Pfam" id="PF05193"/>
    </source>
</evidence>
<evidence type="ECO:0000313" key="4">
    <source>
        <dbReference type="EMBL" id="CAJ2508720.1"/>
    </source>
</evidence>
<keyword evidence="5" id="KW-1185">Reference proteome</keyword>
<evidence type="ECO:0000256" key="1">
    <source>
        <dbReference type="ARBA" id="ARBA00022723"/>
    </source>
</evidence>
<name>A0AAI8YL85_9PEZI</name>
<gene>
    <name evidence="4" type="ORF">KHLLAP_LOCUS9188</name>
</gene>
<evidence type="ECO:0000313" key="5">
    <source>
        <dbReference type="Proteomes" id="UP001295740"/>
    </source>
</evidence>
<sequence>MVHGNPIHCQGNHGEPHQIIDATKSSSHTFQPQCFSHLVSTPYKQGNTHTELLFSSRPYTQFCDNVNQTFNEARKQLDVVAQDIQRDTQDNERLQRANECLQNDNERLQRRNESLQHDNRRLDSAVDLLEGRLAYANIHIKQLRSEKKRLFKELRLFRENQDLVKVAGYVSSQSKPSSLPVLCQLMQMHLDLYPNYSRDQECSDVQGPVAENKKNLQSDQRRLHQLEKSQSNPNHPYCHFSTGNFEVLKTGPESKGIDVRQKFIDFHAKHYSANRMKLCVLGREPLDVLQSWVADLFSGVPNKNLAPNRWDDESRIAVLLARVDGYVVDFDVVEQLRARTQTPQTPSR</sequence>
<keyword evidence="2" id="KW-0175">Coiled coil</keyword>
<dbReference type="InterPro" id="IPR007863">
    <property type="entry name" value="Peptidase_M16_C"/>
</dbReference>
<dbReference type="Pfam" id="PF05193">
    <property type="entry name" value="Peptidase_M16_C"/>
    <property type="match status" value="1"/>
</dbReference>
<dbReference type="GO" id="GO:0005829">
    <property type="term" value="C:cytosol"/>
    <property type="evidence" value="ECO:0007669"/>
    <property type="project" value="TreeGrafter"/>
</dbReference>
<accession>A0AAI8YL85</accession>
<dbReference type="Gene3D" id="3.30.830.10">
    <property type="entry name" value="Metalloenzyme, LuxS/M16 peptidase-like"/>
    <property type="match status" value="1"/>
</dbReference>
<dbReference type="GO" id="GO:0005739">
    <property type="term" value="C:mitochondrion"/>
    <property type="evidence" value="ECO:0007669"/>
    <property type="project" value="TreeGrafter"/>
</dbReference>
<dbReference type="InterPro" id="IPR011249">
    <property type="entry name" value="Metalloenz_LuxS/M16"/>
</dbReference>
<dbReference type="Proteomes" id="UP001295740">
    <property type="component" value="Unassembled WGS sequence"/>
</dbReference>
<protein>
    <submittedName>
        <fullName evidence="4">Uu.00g137460.m01.CDS01</fullName>
    </submittedName>
</protein>
<dbReference type="GO" id="GO:0043171">
    <property type="term" value="P:peptide catabolic process"/>
    <property type="evidence" value="ECO:0007669"/>
    <property type="project" value="TreeGrafter"/>
</dbReference>
<keyword evidence="1" id="KW-0479">Metal-binding</keyword>
<feature type="domain" description="Peptidase M16 C-terminal" evidence="3">
    <location>
        <begin position="260"/>
        <end position="307"/>
    </location>
</feature>
<proteinExistence type="predicted"/>
<dbReference type="GO" id="GO:0051603">
    <property type="term" value="P:proteolysis involved in protein catabolic process"/>
    <property type="evidence" value="ECO:0007669"/>
    <property type="project" value="TreeGrafter"/>
</dbReference>
<organism evidence="4 5">
    <name type="scientific">Anthostomella pinea</name>
    <dbReference type="NCBI Taxonomy" id="933095"/>
    <lineage>
        <taxon>Eukaryota</taxon>
        <taxon>Fungi</taxon>
        <taxon>Dikarya</taxon>
        <taxon>Ascomycota</taxon>
        <taxon>Pezizomycotina</taxon>
        <taxon>Sordariomycetes</taxon>
        <taxon>Xylariomycetidae</taxon>
        <taxon>Xylariales</taxon>
        <taxon>Xylariaceae</taxon>
        <taxon>Anthostomella</taxon>
    </lineage>
</organism>
<dbReference type="InterPro" id="IPR050626">
    <property type="entry name" value="Peptidase_M16"/>
</dbReference>